<sequence>MTLAGPMQSWGTAGRFARRTTDLAPSKSGVIGLLAAAKGIRRTEPEALAELAKLRFGVRIDQPGSLLRDYQTSHSLDEPHRDGTVAERFYLEDAVFLAAVEGQDDVIDDLAEALRRPYFQLFLGRRSCPPSQQVLLASVSEPLEKALKGRPWAASKHHRRGRETSVKLWMLCDAQPDERSDTVQDVPLSFDPRYRRYGWRQVHRVSVEVANPDADKPRHDPFALFDELEG</sequence>
<dbReference type="Gene3D" id="3.30.70.2660">
    <property type="match status" value="1"/>
</dbReference>
<evidence type="ECO:0000313" key="3">
    <source>
        <dbReference type="Proteomes" id="UP001499851"/>
    </source>
</evidence>
<dbReference type="InterPro" id="IPR013422">
    <property type="entry name" value="CRISPR-assoc_prot_Cas5_N"/>
</dbReference>
<dbReference type="CDD" id="cd09756">
    <property type="entry name" value="Cas5_I-E"/>
    <property type="match status" value="1"/>
</dbReference>
<dbReference type="NCBIfam" id="TIGR01868">
    <property type="entry name" value="casD_Cas5e"/>
    <property type="match status" value="1"/>
</dbReference>
<accession>A0ABN2FUV9</accession>
<dbReference type="Proteomes" id="UP001499851">
    <property type="component" value="Unassembled WGS sequence"/>
</dbReference>
<dbReference type="NCBIfam" id="TIGR02593">
    <property type="entry name" value="CRISPR_cas5"/>
    <property type="match status" value="1"/>
</dbReference>
<dbReference type="Pfam" id="PF09704">
    <property type="entry name" value="Cas_Cas5d"/>
    <property type="match status" value="1"/>
</dbReference>
<evidence type="ECO:0000256" key="1">
    <source>
        <dbReference type="ARBA" id="ARBA00023118"/>
    </source>
</evidence>
<organism evidence="2 3">
    <name type="scientific">Glycomyces endophyticus</name>
    <dbReference type="NCBI Taxonomy" id="480996"/>
    <lineage>
        <taxon>Bacteria</taxon>
        <taxon>Bacillati</taxon>
        <taxon>Actinomycetota</taxon>
        <taxon>Actinomycetes</taxon>
        <taxon>Glycomycetales</taxon>
        <taxon>Glycomycetaceae</taxon>
        <taxon>Glycomyces</taxon>
    </lineage>
</organism>
<proteinExistence type="predicted"/>
<name>A0ABN2FUV9_9ACTN</name>
<dbReference type="InterPro" id="IPR021124">
    <property type="entry name" value="CRISPR-assoc_prot_Cas5"/>
</dbReference>
<keyword evidence="1" id="KW-0051">Antiviral defense</keyword>
<gene>
    <name evidence="2" type="primary">cas5e</name>
    <name evidence="2" type="ORF">GCM10009830_01420</name>
</gene>
<keyword evidence="3" id="KW-1185">Reference proteome</keyword>
<protein>
    <submittedName>
        <fullName evidence="2">Type I-E CRISPR-associated protein Cas5/CasD</fullName>
    </submittedName>
</protein>
<reference evidence="2 3" key="1">
    <citation type="journal article" date="2019" name="Int. J. Syst. Evol. Microbiol.">
        <title>The Global Catalogue of Microorganisms (GCM) 10K type strain sequencing project: providing services to taxonomists for standard genome sequencing and annotation.</title>
        <authorList>
            <consortium name="The Broad Institute Genomics Platform"/>
            <consortium name="The Broad Institute Genome Sequencing Center for Infectious Disease"/>
            <person name="Wu L."/>
            <person name="Ma J."/>
        </authorList>
    </citation>
    <scope>NUCLEOTIDE SEQUENCE [LARGE SCALE GENOMIC DNA]</scope>
    <source>
        <strain evidence="2 3">JCM 16001</strain>
    </source>
</reference>
<dbReference type="EMBL" id="BAAAQF010000002">
    <property type="protein sequence ID" value="GAA1660109.1"/>
    <property type="molecule type" value="Genomic_DNA"/>
</dbReference>
<dbReference type="InterPro" id="IPR010147">
    <property type="entry name" value="CRISPR-assoc_prot_CasD"/>
</dbReference>
<comment type="caution">
    <text evidence="2">The sequence shown here is derived from an EMBL/GenBank/DDBJ whole genome shotgun (WGS) entry which is preliminary data.</text>
</comment>
<evidence type="ECO:0000313" key="2">
    <source>
        <dbReference type="EMBL" id="GAA1660109.1"/>
    </source>
</evidence>